<comment type="caution">
    <text evidence="1">The sequence shown here is derived from an EMBL/GenBank/DDBJ whole genome shotgun (WGS) entry which is preliminary data.</text>
</comment>
<gene>
    <name evidence="1" type="ORF">GGR43_003563</name>
</gene>
<keyword evidence="2" id="KW-1185">Reference proteome</keyword>
<proteinExistence type="predicted"/>
<accession>A0A7W6BIV1</accession>
<protein>
    <submittedName>
        <fullName evidence="1">Uncharacterized protein</fullName>
    </submittedName>
</protein>
<dbReference type="AlphaFoldDB" id="A0A7W6BIV1"/>
<dbReference type="Proteomes" id="UP000571950">
    <property type="component" value="Unassembled WGS sequence"/>
</dbReference>
<dbReference type="EMBL" id="JACIDT010000015">
    <property type="protein sequence ID" value="MBB3927826.1"/>
    <property type="molecule type" value="Genomic_DNA"/>
</dbReference>
<name>A0A7W6BIV1_9SPHN</name>
<sequence>MSKFLDDLAIWAGLIIDRLSLNAPEEYEDEIAETCLFLVIPALAIGWKAMLNDNDN</sequence>
<organism evidence="1 2">
    <name type="scientific">Sphingobium jiangsuense</name>
    <dbReference type="NCBI Taxonomy" id="870476"/>
    <lineage>
        <taxon>Bacteria</taxon>
        <taxon>Pseudomonadati</taxon>
        <taxon>Pseudomonadota</taxon>
        <taxon>Alphaproteobacteria</taxon>
        <taxon>Sphingomonadales</taxon>
        <taxon>Sphingomonadaceae</taxon>
        <taxon>Sphingobium</taxon>
    </lineage>
</organism>
<dbReference type="RefSeq" id="WP_188073288.1">
    <property type="nucleotide sequence ID" value="NZ_JACIDT010000015.1"/>
</dbReference>
<evidence type="ECO:0000313" key="2">
    <source>
        <dbReference type="Proteomes" id="UP000571950"/>
    </source>
</evidence>
<evidence type="ECO:0000313" key="1">
    <source>
        <dbReference type="EMBL" id="MBB3927826.1"/>
    </source>
</evidence>
<reference evidence="1 2" key="1">
    <citation type="submission" date="2020-08" db="EMBL/GenBank/DDBJ databases">
        <title>Genomic Encyclopedia of Type Strains, Phase IV (KMG-IV): sequencing the most valuable type-strain genomes for metagenomic binning, comparative biology and taxonomic classification.</title>
        <authorList>
            <person name="Goeker M."/>
        </authorList>
    </citation>
    <scope>NUCLEOTIDE SEQUENCE [LARGE SCALE GENOMIC DNA]</scope>
    <source>
        <strain evidence="1 2">DSM 26189</strain>
    </source>
</reference>